<dbReference type="AlphaFoldDB" id="J9GDH8"/>
<evidence type="ECO:0000313" key="2">
    <source>
        <dbReference type="EMBL" id="EJW99827.1"/>
    </source>
</evidence>
<feature type="compositionally biased region" description="Low complexity" evidence="1">
    <location>
        <begin position="67"/>
        <end position="79"/>
    </location>
</feature>
<sequence>MQQFSAHNLGRLDAGKQPRRIHPHHQGSEEPNDAYQSPTRPRRKDIGCKVLSHPTGSNRQCHLEPTQSQNQRQQVQQTGFQQPLYQQLTPGSTEHLAKAELPAPFQVTGDGQIQGIAPSYEQQSDSHHRKKLHRRPTSFFLLFIRLPGRQMDILQRDQLHLPVLVLQSRCPVLRRDAPEALLYFMGLLARLQPDIRVHPMDIPNVAPRFRNRGIGQQKIILQMKVERPVVHDPGHLEMLFGRRRLERQDFSDRIGIGKITASGAGGNDRRMGTDQLLLLFPTDQGERKEVEKGRFRVAVTLFDKLSVLVGHLLLPVLSCHPDRLLDARNLARQDRCMTERGGSPVVRQHMPLIQPAFHPVNPVSFGKGIETPLEPHIKKNQQSRTDTHGKAEYIEYRKRFLDALTANDLSKIFHYRKFNCS</sequence>
<evidence type="ECO:0000256" key="1">
    <source>
        <dbReference type="SAM" id="MobiDB-lite"/>
    </source>
</evidence>
<comment type="caution">
    <text evidence="2">The sequence shown here is derived from an EMBL/GenBank/DDBJ whole genome shotgun (WGS) entry which is preliminary data.</text>
</comment>
<proteinExistence type="predicted"/>
<dbReference type="EMBL" id="AMCI01003643">
    <property type="protein sequence ID" value="EJW99827.1"/>
    <property type="molecule type" value="Genomic_DNA"/>
</dbReference>
<accession>J9GDH8</accession>
<protein>
    <submittedName>
        <fullName evidence="2">Uncharacterized protein</fullName>
    </submittedName>
</protein>
<gene>
    <name evidence="2" type="ORF">EVA_12063</name>
</gene>
<organism evidence="2">
    <name type="scientific">gut metagenome</name>
    <dbReference type="NCBI Taxonomy" id="749906"/>
    <lineage>
        <taxon>unclassified sequences</taxon>
        <taxon>metagenomes</taxon>
        <taxon>organismal metagenomes</taxon>
    </lineage>
</organism>
<name>J9GDH8_9ZZZZ</name>
<feature type="region of interest" description="Disordered" evidence="1">
    <location>
        <begin position="1"/>
        <end position="79"/>
    </location>
</feature>
<reference evidence="2" key="1">
    <citation type="journal article" date="2012" name="PLoS ONE">
        <title>Gene sets for utilization of primary and secondary nutrition supplies in the distal gut of endangered iberian lynx.</title>
        <authorList>
            <person name="Alcaide M."/>
            <person name="Messina E."/>
            <person name="Richter M."/>
            <person name="Bargiela R."/>
            <person name="Peplies J."/>
            <person name="Huws S.A."/>
            <person name="Newbold C.J."/>
            <person name="Golyshin P.N."/>
            <person name="Simon M.A."/>
            <person name="Lopez G."/>
            <person name="Yakimov M.M."/>
            <person name="Ferrer M."/>
        </authorList>
    </citation>
    <scope>NUCLEOTIDE SEQUENCE</scope>
</reference>